<accession>A0A1T5CBP7</accession>
<dbReference type="OrthoDB" id="796548at2"/>
<dbReference type="Proteomes" id="UP000190150">
    <property type="component" value="Unassembled WGS sequence"/>
</dbReference>
<sequence length="204" mass="22788">MSNWGRLDQVIQYLGLNVNSFAKEIGLNRAERLYQIKKGNYDISKNLAGIIVDRFTDINEAWLLTGEGAMLKAAEGAAKIPLYNMSLDEFNVDLSQMQVVDELEIPILSGSDFAFVNQGDSMSPEVEHGSVVFVKQVDKDAVVFGDIYLIISEKMNVVRFIRGLDNKSWRLVAKNATDFDDLILDISLVKAVYKVKGVLSMISM</sequence>
<dbReference type="CDD" id="cd06529">
    <property type="entry name" value="S24_LexA-like"/>
    <property type="match status" value="1"/>
</dbReference>
<evidence type="ECO:0000313" key="3">
    <source>
        <dbReference type="Proteomes" id="UP000190150"/>
    </source>
</evidence>
<dbReference type="InterPro" id="IPR036286">
    <property type="entry name" value="LexA/Signal_pep-like_sf"/>
</dbReference>
<dbReference type="SUPFAM" id="SSF51306">
    <property type="entry name" value="LexA/Signal peptidase"/>
    <property type="match status" value="1"/>
</dbReference>
<feature type="domain" description="Peptidase S24/S26A/S26B/S26C" evidence="1">
    <location>
        <begin position="108"/>
        <end position="185"/>
    </location>
</feature>
<dbReference type="AlphaFoldDB" id="A0A1T5CBP7"/>
<keyword evidence="3" id="KW-1185">Reference proteome</keyword>
<protein>
    <recommendedName>
        <fullName evidence="1">Peptidase S24/S26A/S26B/S26C domain-containing protein</fullName>
    </recommendedName>
</protein>
<dbReference type="Gene3D" id="2.10.109.10">
    <property type="entry name" value="Umud Fragment, subunit A"/>
    <property type="match status" value="1"/>
</dbReference>
<dbReference type="InterPro" id="IPR015927">
    <property type="entry name" value="Peptidase_S24_S26A/B/C"/>
</dbReference>
<dbReference type="EMBL" id="FUZF01000003">
    <property type="protein sequence ID" value="SKB56783.1"/>
    <property type="molecule type" value="Genomic_DNA"/>
</dbReference>
<organism evidence="2 3">
    <name type="scientific">Sphingobacterium nematocida</name>
    <dbReference type="NCBI Taxonomy" id="1513896"/>
    <lineage>
        <taxon>Bacteria</taxon>
        <taxon>Pseudomonadati</taxon>
        <taxon>Bacteroidota</taxon>
        <taxon>Sphingobacteriia</taxon>
        <taxon>Sphingobacteriales</taxon>
        <taxon>Sphingobacteriaceae</taxon>
        <taxon>Sphingobacterium</taxon>
    </lineage>
</organism>
<name>A0A1T5CBP7_9SPHI</name>
<dbReference type="InterPro" id="IPR039418">
    <property type="entry name" value="LexA-like"/>
</dbReference>
<dbReference type="Pfam" id="PF00717">
    <property type="entry name" value="Peptidase_S24"/>
    <property type="match status" value="1"/>
</dbReference>
<evidence type="ECO:0000313" key="2">
    <source>
        <dbReference type="EMBL" id="SKB56783.1"/>
    </source>
</evidence>
<reference evidence="3" key="1">
    <citation type="submission" date="2017-02" db="EMBL/GenBank/DDBJ databases">
        <authorList>
            <person name="Varghese N."/>
            <person name="Submissions S."/>
        </authorList>
    </citation>
    <scope>NUCLEOTIDE SEQUENCE [LARGE SCALE GENOMIC DNA]</scope>
    <source>
        <strain evidence="3">DSM 24091</strain>
    </source>
</reference>
<dbReference type="STRING" id="1513896.SAMN05660841_01295"/>
<gene>
    <name evidence="2" type="ORF">SAMN05660841_01295</name>
</gene>
<evidence type="ECO:0000259" key="1">
    <source>
        <dbReference type="Pfam" id="PF00717"/>
    </source>
</evidence>
<dbReference type="RefSeq" id="WP_079642254.1">
    <property type="nucleotide sequence ID" value="NZ_FUZF01000003.1"/>
</dbReference>
<proteinExistence type="predicted"/>